<dbReference type="AlphaFoldDB" id="A0A7R9BLG7"/>
<dbReference type="OrthoDB" id="8196819at2759"/>
<name>A0A7R9BLG7_9CRUS</name>
<organism evidence="3">
    <name type="scientific">Notodromas monacha</name>
    <dbReference type="NCBI Taxonomy" id="399045"/>
    <lineage>
        <taxon>Eukaryota</taxon>
        <taxon>Metazoa</taxon>
        <taxon>Ecdysozoa</taxon>
        <taxon>Arthropoda</taxon>
        <taxon>Crustacea</taxon>
        <taxon>Oligostraca</taxon>
        <taxon>Ostracoda</taxon>
        <taxon>Podocopa</taxon>
        <taxon>Podocopida</taxon>
        <taxon>Cypridocopina</taxon>
        <taxon>Cypridoidea</taxon>
        <taxon>Cyprididae</taxon>
        <taxon>Notodromas</taxon>
    </lineage>
</organism>
<evidence type="ECO:0000313" key="3">
    <source>
        <dbReference type="EMBL" id="CAD7277516.1"/>
    </source>
</evidence>
<accession>A0A7R9BLG7</accession>
<evidence type="ECO:0000256" key="1">
    <source>
        <dbReference type="SAM" id="MobiDB-lite"/>
    </source>
</evidence>
<reference evidence="3" key="1">
    <citation type="submission" date="2020-11" db="EMBL/GenBank/DDBJ databases">
        <authorList>
            <person name="Tran Van P."/>
        </authorList>
    </citation>
    <scope>NUCLEOTIDE SEQUENCE</scope>
</reference>
<feature type="transmembrane region" description="Helical" evidence="2">
    <location>
        <begin position="12"/>
        <end position="34"/>
    </location>
</feature>
<evidence type="ECO:0000256" key="2">
    <source>
        <dbReference type="SAM" id="Phobius"/>
    </source>
</evidence>
<feature type="compositionally biased region" description="Basic and acidic residues" evidence="1">
    <location>
        <begin position="402"/>
        <end position="418"/>
    </location>
</feature>
<feature type="region of interest" description="Disordered" evidence="1">
    <location>
        <begin position="259"/>
        <end position="294"/>
    </location>
</feature>
<feature type="region of interest" description="Disordered" evidence="1">
    <location>
        <begin position="314"/>
        <end position="336"/>
    </location>
</feature>
<gene>
    <name evidence="3" type="ORF">NMOB1V02_LOCUS5247</name>
</gene>
<protein>
    <submittedName>
        <fullName evidence="3">Uncharacterized protein</fullName>
    </submittedName>
</protein>
<keyword evidence="2" id="KW-0812">Transmembrane</keyword>
<feature type="compositionally biased region" description="Low complexity" evidence="1">
    <location>
        <begin position="314"/>
        <end position="333"/>
    </location>
</feature>
<feature type="region of interest" description="Disordered" evidence="1">
    <location>
        <begin position="379"/>
        <end position="440"/>
    </location>
</feature>
<feature type="transmembrane region" description="Helical" evidence="2">
    <location>
        <begin position="134"/>
        <end position="158"/>
    </location>
</feature>
<evidence type="ECO:0000313" key="4">
    <source>
        <dbReference type="Proteomes" id="UP000678499"/>
    </source>
</evidence>
<keyword evidence="2" id="KW-0472">Membrane</keyword>
<keyword evidence="4" id="KW-1185">Reference proteome</keyword>
<keyword evidence="2" id="KW-1133">Transmembrane helix</keyword>
<proteinExistence type="predicted"/>
<dbReference type="EMBL" id="CAJPEX010000928">
    <property type="protein sequence ID" value="CAG0917668.1"/>
    <property type="molecule type" value="Genomic_DNA"/>
</dbReference>
<dbReference type="EMBL" id="OA882965">
    <property type="protein sequence ID" value="CAD7277516.1"/>
    <property type="molecule type" value="Genomic_DNA"/>
</dbReference>
<sequence length="460" mass="50026">MNPSGLTKSLPFYFHQGVVCGISTLLLSCFGGGLTSGRAQAILLMSISVGCCNAVNMIVMEIGEWRIFDHDRNARPDPHLATFHGDSHHFHQTSTLSAGNNGTFGSEHRRDTMSMPAGDPDPFTAEVVKSLLSYAYLTTTISTAAALVSSFIASQYILCFMYRNEKNKQAGHPDAFRSTIRNPEDEAPGLASPWLQRQETACRQYAMWMDKLYLEQNAPGYPQHTGAATSIAMHREHVRALQDAMDRADPLRYARRDSFSSTTTLGSTYSSSRSVQSTRRKPPRLPLAGIPDPDYDNLKRLHDAYYAGRITQGLPGVPGLGPSLSRSNSSDSSTRGTRAALGINQAINSTPKHTPSATSPHSLIPNVSQDRLLLVPAEQLQPSSTSSSANSSISGTFSQQHQRPERPKKTSSYPRDHCAQNALPSVVPGAAAQQQEAVPFGNAESCRFTGKYKAVAEIEI</sequence>
<dbReference type="Proteomes" id="UP000678499">
    <property type="component" value="Unassembled WGS sequence"/>
</dbReference>
<feature type="compositionally biased region" description="Low complexity" evidence="1">
    <location>
        <begin position="259"/>
        <end position="277"/>
    </location>
</feature>
<feature type="compositionally biased region" description="Low complexity" evidence="1">
    <location>
        <begin position="383"/>
        <end position="398"/>
    </location>
</feature>
<feature type="transmembrane region" description="Helical" evidence="2">
    <location>
        <begin position="41"/>
        <end position="59"/>
    </location>
</feature>